<gene>
    <name evidence="2" type="ORF">CO116_01525</name>
</gene>
<dbReference type="AlphaFoldDB" id="A0A2M8AHH4"/>
<dbReference type="Proteomes" id="UP000230611">
    <property type="component" value="Unassembled WGS sequence"/>
</dbReference>
<organism evidence="2 3">
    <name type="scientific">Candidatus Falkowbacteria bacterium CG_4_9_14_3_um_filter_38_19</name>
    <dbReference type="NCBI Taxonomy" id="1974559"/>
    <lineage>
        <taxon>Bacteria</taxon>
        <taxon>Candidatus Falkowiibacteriota</taxon>
    </lineage>
</organism>
<evidence type="ECO:0008006" key="4">
    <source>
        <dbReference type="Google" id="ProtNLM"/>
    </source>
</evidence>
<keyword evidence="1" id="KW-0472">Membrane</keyword>
<keyword evidence="1" id="KW-0812">Transmembrane</keyword>
<feature type="transmembrane region" description="Helical" evidence="1">
    <location>
        <begin position="76"/>
        <end position="102"/>
    </location>
</feature>
<keyword evidence="1" id="KW-1133">Transmembrane helix</keyword>
<reference evidence="3" key="1">
    <citation type="submission" date="2017-09" db="EMBL/GenBank/DDBJ databases">
        <title>Depth-based differentiation of microbial function through sediment-hosted aquifers and enrichment of novel symbionts in the deep terrestrial subsurface.</title>
        <authorList>
            <person name="Probst A.J."/>
            <person name="Ladd B."/>
            <person name="Jarett J.K."/>
            <person name="Geller-Mcgrath D.E."/>
            <person name="Sieber C.M.K."/>
            <person name="Emerson J.B."/>
            <person name="Anantharaman K."/>
            <person name="Thomas B.C."/>
            <person name="Malmstrom R."/>
            <person name="Stieglmeier M."/>
            <person name="Klingl A."/>
            <person name="Woyke T."/>
            <person name="Ryan C.M."/>
            <person name="Banfield J.F."/>
        </authorList>
    </citation>
    <scope>NUCLEOTIDE SEQUENCE [LARGE SCALE GENOMIC DNA]</scope>
</reference>
<evidence type="ECO:0000313" key="3">
    <source>
        <dbReference type="Proteomes" id="UP000230611"/>
    </source>
</evidence>
<comment type="caution">
    <text evidence="2">The sequence shown here is derived from an EMBL/GenBank/DDBJ whole genome shotgun (WGS) entry which is preliminary data.</text>
</comment>
<sequence length="653" mass="72068">MTNNNKEIKIKSGKSSLSEFVEKKLASDEEVQAFDDYLESEARDEAIEESLTEIYQDDNGQRVNVKKLDVKKERRWLKWLVSLMVGLILLAGAIYTGSYLYLLYGSGTQAVSLGIEGKKQIAAGEEFFYTVSFRNNERVAMKDIEIKLTYPENFVFLASEPAASEANDIWRLAEVGAHRSATIKIKGKLIAEAGTTQILLADARYLPANFSSQFKKSASRETTINDIGLNILASSAASAVVGEESEIIIKYKAKEINYLTNWQLTIDHPDNIELLKTAAAPATNGTTTSNIKQTAANVWQFNQISANEQELKIKFKVKEKKDTSVDLTLRLEQKVSDQAGDKYYQFWSKTLSYETRQSGLNINLIINGSPSDQGIDFDQTLNYSINYANKSEANLKDIIIMAVLEGDLLDSSSLKTASGQVSDNTISWSKNEIPKLALLAPNAEGIIDFSIKIKPASEVSVGSSQIKSYVQFSLAGQEIGANETNRSNIIVNKINSDLSLIEQVCYFNNGNFPVGSGPLPPKVGQTTSLKVYWVISNNLHELADLTVVSQLPSYVSWDNKNSNTAGNLEYDEQSNKVIWQIDRLPLSASNVKAEFNIKITPTSSDLNKILVLLPATLVSAIDSETQTAITKTMTAQTTKLKDDNIANTDGMVE</sequence>
<evidence type="ECO:0000256" key="1">
    <source>
        <dbReference type="SAM" id="Phobius"/>
    </source>
</evidence>
<proteinExistence type="predicted"/>
<dbReference type="EMBL" id="PFUO01000072">
    <property type="protein sequence ID" value="PJB17070.1"/>
    <property type="molecule type" value="Genomic_DNA"/>
</dbReference>
<protein>
    <recommendedName>
        <fullName evidence="4">DUF11 domain-containing protein</fullName>
    </recommendedName>
</protein>
<name>A0A2M8AHH4_9BACT</name>
<accession>A0A2M8AHH4</accession>
<evidence type="ECO:0000313" key="2">
    <source>
        <dbReference type="EMBL" id="PJB17070.1"/>
    </source>
</evidence>